<dbReference type="PANTHER" id="PTHR13634">
    <property type="entry name" value="RIBOSOME BIOGENESIS PROTEIN BRIX"/>
    <property type="match status" value="1"/>
</dbReference>
<evidence type="ECO:0000256" key="4">
    <source>
        <dbReference type="ARBA" id="ARBA00023242"/>
    </source>
</evidence>
<dbReference type="Pfam" id="PF04427">
    <property type="entry name" value="Brix"/>
    <property type="match status" value="1"/>
</dbReference>
<keyword evidence="4" id="KW-0539">Nucleus</keyword>
<accession>A0ABQ9Y463</accession>
<dbReference type="PANTHER" id="PTHR13634:SF0">
    <property type="entry name" value="RIBOSOME BIOGENESIS PROTEIN BRX1 HOMOLOG"/>
    <property type="match status" value="1"/>
</dbReference>
<evidence type="ECO:0000256" key="5">
    <source>
        <dbReference type="SAM" id="MobiDB-lite"/>
    </source>
</evidence>
<proteinExistence type="inferred from homology"/>
<evidence type="ECO:0000259" key="6">
    <source>
        <dbReference type="PROSITE" id="PS50833"/>
    </source>
</evidence>
<evidence type="ECO:0000256" key="2">
    <source>
        <dbReference type="ARBA" id="ARBA00006369"/>
    </source>
</evidence>
<dbReference type="PROSITE" id="PS50833">
    <property type="entry name" value="BRIX"/>
    <property type="match status" value="1"/>
</dbReference>
<evidence type="ECO:0000256" key="3">
    <source>
        <dbReference type="ARBA" id="ARBA00022517"/>
    </source>
</evidence>
<name>A0ABQ9Y463_9EUKA</name>
<dbReference type="SMART" id="SM00879">
    <property type="entry name" value="Brix"/>
    <property type="match status" value="1"/>
</dbReference>
<comment type="caution">
    <text evidence="7">The sequence shown here is derived from an EMBL/GenBank/DDBJ whole genome shotgun (WGS) entry which is preliminary data.</text>
</comment>
<protein>
    <submittedName>
        <fullName evidence="7">Ribosome biogenesis protein brx1</fullName>
    </submittedName>
</protein>
<organism evidence="7 8">
    <name type="scientific">Blattamonas nauphoetae</name>
    <dbReference type="NCBI Taxonomy" id="2049346"/>
    <lineage>
        <taxon>Eukaryota</taxon>
        <taxon>Metamonada</taxon>
        <taxon>Preaxostyla</taxon>
        <taxon>Oxymonadida</taxon>
        <taxon>Blattamonas</taxon>
    </lineage>
</organism>
<evidence type="ECO:0000256" key="1">
    <source>
        <dbReference type="ARBA" id="ARBA00004604"/>
    </source>
</evidence>
<comment type="subcellular location">
    <subcellularLocation>
        <location evidence="1">Nucleus</location>
        <location evidence="1">Nucleolus</location>
    </subcellularLocation>
</comment>
<dbReference type="SUPFAM" id="SSF52954">
    <property type="entry name" value="Class II aaRS ABD-related"/>
    <property type="match status" value="1"/>
</dbReference>
<evidence type="ECO:0000313" key="7">
    <source>
        <dbReference type="EMBL" id="KAK2958540.1"/>
    </source>
</evidence>
<dbReference type="InterPro" id="IPR026532">
    <property type="entry name" value="BRX1"/>
</dbReference>
<dbReference type="InterPro" id="IPR007109">
    <property type="entry name" value="Brix"/>
</dbReference>
<keyword evidence="3" id="KW-0690">Ribosome biogenesis</keyword>
<reference evidence="7 8" key="1">
    <citation type="journal article" date="2022" name="bioRxiv">
        <title>Genomics of Preaxostyla Flagellates Illuminates Evolutionary Transitions and the Path Towards Mitochondrial Loss.</title>
        <authorList>
            <person name="Novak L.V.F."/>
            <person name="Treitli S.C."/>
            <person name="Pyrih J."/>
            <person name="Halakuc P."/>
            <person name="Pipaliya S.V."/>
            <person name="Vacek V."/>
            <person name="Brzon O."/>
            <person name="Soukal P."/>
            <person name="Eme L."/>
            <person name="Dacks J.B."/>
            <person name="Karnkowska A."/>
            <person name="Elias M."/>
            <person name="Hampl V."/>
        </authorList>
    </citation>
    <scope>NUCLEOTIDE SEQUENCE [LARGE SCALE GENOMIC DNA]</scope>
    <source>
        <strain evidence="7">NAU3</strain>
        <tissue evidence="7">Gut</tissue>
    </source>
</reference>
<keyword evidence="8" id="KW-1185">Reference proteome</keyword>
<evidence type="ECO:0000313" key="8">
    <source>
        <dbReference type="Proteomes" id="UP001281761"/>
    </source>
</evidence>
<feature type="domain" description="Brix" evidence="6">
    <location>
        <begin position="14"/>
        <end position="228"/>
    </location>
</feature>
<feature type="region of interest" description="Disordered" evidence="5">
    <location>
        <begin position="264"/>
        <end position="286"/>
    </location>
</feature>
<dbReference type="Proteomes" id="UP001281761">
    <property type="component" value="Unassembled WGS sequence"/>
</dbReference>
<dbReference type="EMBL" id="JARBJD010000037">
    <property type="protein sequence ID" value="KAK2958540.1"/>
    <property type="molecule type" value="Genomic_DNA"/>
</dbReference>
<comment type="similarity">
    <text evidence="2">Belongs to the BRX1 family.</text>
</comment>
<sequence>MGRTKETKADRKGKKVVVFSSRGIGAKYRYLMKDLRLMLPHSLTEPKMENKDQLKTINEICQHRGSSGCIFFEIRKRTDLYIWMSVTPNGPCAKFQVYNVHTMQELQLTGNHMLNSRPILSFDGHFDALPQLKLLKELFTQLFAPPTQSPKVVPYVDHIYSFFYADEKIWFRHYQIVEKQISKELGKTGIEITDDPQAEAKASDDPILVEIGPRFVLDPIRIFSESFSGETLWKNAHYVSPTQIRAKEKAAKGLKYVSRLRSMNEHQRRQKENKVAPDPVDEIFME</sequence>
<feature type="compositionally biased region" description="Basic and acidic residues" evidence="5">
    <location>
        <begin position="264"/>
        <end position="275"/>
    </location>
</feature>
<gene>
    <name evidence="7" type="ORF">BLNAU_6574</name>
</gene>